<accession>A0A067MI73</accession>
<gene>
    <name evidence="2" type="ORF">BOTBODRAFT_35561</name>
</gene>
<dbReference type="AlphaFoldDB" id="A0A067MI73"/>
<evidence type="ECO:0000313" key="2">
    <source>
        <dbReference type="EMBL" id="KDQ11261.1"/>
    </source>
</evidence>
<evidence type="ECO:0000256" key="1">
    <source>
        <dbReference type="SAM" id="MobiDB-lite"/>
    </source>
</evidence>
<evidence type="ECO:0000313" key="3">
    <source>
        <dbReference type="Proteomes" id="UP000027195"/>
    </source>
</evidence>
<dbReference type="HOGENOM" id="CLU_2960435_0_0_1"/>
<protein>
    <submittedName>
        <fullName evidence="2">Uncharacterized protein</fullName>
    </submittedName>
</protein>
<name>A0A067MI73_BOTB1</name>
<dbReference type="InParanoid" id="A0A067MI73"/>
<sequence>MRFAREATTATLLCASLDDDDDDFAGGLPYPRYAFESVQGSAPPSPLSGRVRGSGLKRA</sequence>
<keyword evidence="3" id="KW-1185">Reference proteome</keyword>
<dbReference type="Proteomes" id="UP000027195">
    <property type="component" value="Unassembled WGS sequence"/>
</dbReference>
<dbReference type="EMBL" id="KL198060">
    <property type="protein sequence ID" value="KDQ11261.1"/>
    <property type="molecule type" value="Genomic_DNA"/>
</dbReference>
<proteinExistence type="predicted"/>
<organism evidence="2 3">
    <name type="scientific">Botryobasidium botryosum (strain FD-172 SS1)</name>
    <dbReference type="NCBI Taxonomy" id="930990"/>
    <lineage>
        <taxon>Eukaryota</taxon>
        <taxon>Fungi</taxon>
        <taxon>Dikarya</taxon>
        <taxon>Basidiomycota</taxon>
        <taxon>Agaricomycotina</taxon>
        <taxon>Agaricomycetes</taxon>
        <taxon>Cantharellales</taxon>
        <taxon>Botryobasidiaceae</taxon>
        <taxon>Botryobasidium</taxon>
    </lineage>
</organism>
<reference evidence="3" key="1">
    <citation type="journal article" date="2014" name="Proc. Natl. Acad. Sci. U.S.A.">
        <title>Extensive sampling of basidiomycete genomes demonstrates inadequacy of the white-rot/brown-rot paradigm for wood decay fungi.</title>
        <authorList>
            <person name="Riley R."/>
            <person name="Salamov A.A."/>
            <person name="Brown D.W."/>
            <person name="Nagy L.G."/>
            <person name="Floudas D."/>
            <person name="Held B.W."/>
            <person name="Levasseur A."/>
            <person name="Lombard V."/>
            <person name="Morin E."/>
            <person name="Otillar R."/>
            <person name="Lindquist E.A."/>
            <person name="Sun H."/>
            <person name="LaButti K.M."/>
            <person name="Schmutz J."/>
            <person name="Jabbour D."/>
            <person name="Luo H."/>
            <person name="Baker S.E."/>
            <person name="Pisabarro A.G."/>
            <person name="Walton J.D."/>
            <person name="Blanchette R.A."/>
            <person name="Henrissat B."/>
            <person name="Martin F."/>
            <person name="Cullen D."/>
            <person name="Hibbett D.S."/>
            <person name="Grigoriev I.V."/>
        </authorList>
    </citation>
    <scope>NUCLEOTIDE SEQUENCE [LARGE SCALE GENOMIC DNA]</scope>
    <source>
        <strain evidence="3">FD-172 SS1</strain>
    </source>
</reference>
<feature type="region of interest" description="Disordered" evidence="1">
    <location>
        <begin position="36"/>
        <end position="59"/>
    </location>
</feature>